<comment type="caution">
    <text evidence="1">The sequence shown here is derived from an EMBL/GenBank/DDBJ whole genome shotgun (WGS) entry which is preliminary data.</text>
</comment>
<name>A0ABT5WRW1_9SPHN</name>
<organism evidence="1 2">
    <name type="scientific">Novosphingobium album</name>
    <name type="common">ex Liu et al. 2023</name>
    <dbReference type="NCBI Taxonomy" id="3031130"/>
    <lineage>
        <taxon>Bacteria</taxon>
        <taxon>Pseudomonadati</taxon>
        <taxon>Pseudomonadota</taxon>
        <taxon>Alphaproteobacteria</taxon>
        <taxon>Sphingomonadales</taxon>
        <taxon>Sphingomonadaceae</taxon>
        <taxon>Novosphingobium</taxon>
    </lineage>
</organism>
<evidence type="ECO:0000313" key="1">
    <source>
        <dbReference type="EMBL" id="MDE8652758.1"/>
    </source>
</evidence>
<evidence type="ECO:0000313" key="2">
    <source>
        <dbReference type="Proteomes" id="UP001216253"/>
    </source>
</evidence>
<dbReference type="Proteomes" id="UP001216253">
    <property type="component" value="Unassembled WGS sequence"/>
</dbReference>
<keyword evidence="2" id="KW-1185">Reference proteome</keyword>
<sequence>MHAAQISISGDIFNTWAGPVKIVAGAEYRKQALVQTSNSDPRKPVDTTGVRGVAQPPTQRTLYDVVGRYMTIVVRAQI</sequence>
<accession>A0ABT5WRW1</accession>
<dbReference type="EMBL" id="JARESE010000046">
    <property type="protein sequence ID" value="MDE8652758.1"/>
    <property type="molecule type" value="Genomic_DNA"/>
</dbReference>
<dbReference type="RefSeq" id="WP_275228850.1">
    <property type="nucleotide sequence ID" value="NZ_JARESE010000046.1"/>
</dbReference>
<proteinExistence type="predicted"/>
<protein>
    <recommendedName>
        <fullName evidence="3">TonB-dependent receptor</fullName>
    </recommendedName>
</protein>
<reference evidence="1 2" key="1">
    <citation type="submission" date="2023-03" db="EMBL/GenBank/DDBJ databases">
        <title>NovoSphingobium album sp. nov. isolated from polycyclic aromatic hydrocarbons- and heavy-metal polluted soil.</title>
        <authorList>
            <person name="Liu Z."/>
            <person name="Wang K."/>
        </authorList>
    </citation>
    <scope>NUCLEOTIDE SEQUENCE [LARGE SCALE GENOMIC DNA]</scope>
    <source>
        <strain evidence="1 2">H3SJ31-1</strain>
    </source>
</reference>
<gene>
    <name evidence="1" type="ORF">PYV00_13710</name>
</gene>
<evidence type="ECO:0008006" key="3">
    <source>
        <dbReference type="Google" id="ProtNLM"/>
    </source>
</evidence>